<evidence type="ECO:0000313" key="1">
    <source>
        <dbReference type="EMBL" id="EGU34879.1"/>
    </source>
</evidence>
<dbReference type="InterPro" id="IPR023214">
    <property type="entry name" value="HAD_sf"/>
</dbReference>
<dbReference type="CDD" id="cd07516">
    <property type="entry name" value="HAD_Pase"/>
    <property type="match status" value="1"/>
</dbReference>
<evidence type="ECO:0000313" key="2">
    <source>
        <dbReference type="Proteomes" id="UP000004349"/>
    </source>
</evidence>
<dbReference type="eggNOG" id="COG0561">
    <property type="taxonomic scope" value="Bacteria"/>
</dbReference>
<keyword evidence="1" id="KW-0378">Hydrolase</keyword>
<gene>
    <name evidence="1" type="ORF">VIS19158_08137</name>
</gene>
<dbReference type="Gene3D" id="3.40.50.1000">
    <property type="entry name" value="HAD superfamily/HAD-like"/>
    <property type="match status" value="1"/>
</dbReference>
<dbReference type="PANTHER" id="PTHR10000:SF58">
    <property type="entry name" value="PYRIDOXAL PHOSPHATE PHOSPHATASE YBHA"/>
    <property type="match status" value="1"/>
</dbReference>
<comment type="caution">
    <text evidence="1">The sequence shown here is derived from an EMBL/GenBank/DDBJ whole genome shotgun (WGS) entry which is preliminary data.</text>
</comment>
<name>F9RPY8_9VIBR</name>
<dbReference type="Proteomes" id="UP000004349">
    <property type="component" value="Unassembled WGS sequence"/>
</dbReference>
<dbReference type="SUPFAM" id="SSF56784">
    <property type="entry name" value="HAD-like"/>
    <property type="match status" value="1"/>
</dbReference>
<accession>F9RPY8</accession>
<reference evidence="1 2" key="1">
    <citation type="journal article" date="2012" name="Int. J. Syst. Evol. Microbiol.">
        <title>Vibrio caribbeanicus sp. nov., isolated from the marine sponge Scleritoderma cyanea.</title>
        <authorList>
            <person name="Hoffmann M."/>
            <person name="Monday S.R."/>
            <person name="Allard M.W."/>
            <person name="Strain E.A."/>
            <person name="Whittaker P."/>
            <person name="Naum M."/>
            <person name="McCarthy P.J."/>
            <person name="Lopez J.V."/>
            <person name="Fischer M."/>
            <person name="Brown E.W."/>
        </authorList>
    </citation>
    <scope>NUCLEOTIDE SEQUENCE [LARGE SCALE GENOMIC DNA]</scope>
    <source>
        <strain evidence="1 2">LMG 19158</strain>
    </source>
</reference>
<dbReference type="NCBIfam" id="TIGR00099">
    <property type="entry name" value="Cof-subfamily"/>
    <property type="match status" value="1"/>
</dbReference>
<protein>
    <submittedName>
        <fullName evidence="1">Putative hydrolase</fullName>
    </submittedName>
</protein>
<dbReference type="Gene3D" id="3.30.1240.10">
    <property type="match status" value="1"/>
</dbReference>
<dbReference type="GO" id="GO:0005829">
    <property type="term" value="C:cytosol"/>
    <property type="evidence" value="ECO:0007669"/>
    <property type="project" value="TreeGrafter"/>
</dbReference>
<dbReference type="GO" id="GO:0000287">
    <property type="term" value="F:magnesium ion binding"/>
    <property type="evidence" value="ECO:0007669"/>
    <property type="project" value="TreeGrafter"/>
</dbReference>
<dbReference type="GO" id="GO:0016791">
    <property type="term" value="F:phosphatase activity"/>
    <property type="evidence" value="ECO:0007669"/>
    <property type="project" value="TreeGrafter"/>
</dbReference>
<dbReference type="Pfam" id="PF08282">
    <property type="entry name" value="Hydrolase_3"/>
    <property type="match status" value="1"/>
</dbReference>
<organism evidence="1 2">
    <name type="scientific">Vibrio scophthalmi LMG 19158</name>
    <dbReference type="NCBI Taxonomy" id="870967"/>
    <lineage>
        <taxon>Bacteria</taxon>
        <taxon>Pseudomonadati</taxon>
        <taxon>Pseudomonadota</taxon>
        <taxon>Gammaproteobacteria</taxon>
        <taxon>Vibrionales</taxon>
        <taxon>Vibrionaceae</taxon>
        <taxon>Vibrio</taxon>
    </lineage>
</organism>
<dbReference type="InterPro" id="IPR036412">
    <property type="entry name" value="HAD-like_sf"/>
</dbReference>
<dbReference type="InterPro" id="IPR006379">
    <property type="entry name" value="HAD-SF_hydro_IIB"/>
</dbReference>
<dbReference type="PROSITE" id="PS01229">
    <property type="entry name" value="COF_2"/>
    <property type="match status" value="1"/>
</dbReference>
<dbReference type="NCBIfam" id="TIGR01484">
    <property type="entry name" value="HAD-SF-IIB"/>
    <property type="match status" value="1"/>
</dbReference>
<dbReference type="InterPro" id="IPR000150">
    <property type="entry name" value="Cof"/>
</dbReference>
<dbReference type="SFLD" id="SFLDG01140">
    <property type="entry name" value="C2.B:_Phosphomannomutase_and_P"/>
    <property type="match status" value="1"/>
</dbReference>
<dbReference type="PROSITE" id="PS01228">
    <property type="entry name" value="COF_1"/>
    <property type="match status" value="1"/>
</dbReference>
<dbReference type="PANTHER" id="PTHR10000">
    <property type="entry name" value="PHOSPHOSERINE PHOSPHATASE"/>
    <property type="match status" value="1"/>
</dbReference>
<proteinExistence type="predicted"/>
<dbReference type="AlphaFoldDB" id="F9RPY8"/>
<dbReference type="EMBL" id="AFWE01000153">
    <property type="protein sequence ID" value="EGU34879.1"/>
    <property type="molecule type" value="Genomic_DNA"/>
</dbReference>
<sequence>MTLRDAIWSFIVISSHKESLEAKVKYQAIIIDLDGTLLNDQHQINANNIDAIKLALREGYQVTLASGRPHNLMLPYVNLLGVTAPIICCNGAYQYDPVKQRVNHSTIIETAQLTQLLDMLNLGQFYFTIYAQNGIYATQESAHFLGLKKQMEMNNAQGEIAIIKAVEELTAHCGDVYKVLVSSDDKIALCQLRDTLTSSLQADLSAPNKLDITGLGVNKGQATLCWLNQQNIAPKQTIAFGDGDNDAEMFRIVGEPVAMANASPALRGLANLIVTDNNGCGIGQYLRLVVSEGQHSCQHSFSY</sequence>
<dbReference type="SFLD" id="SFLDS00003">
    <property type="entry name" value="Haloacid_Dehalogenase"/>
    <property type="match status" value="1"/>
</dbReference>